<keyword evidence="3" id="KW-1185">Reference proteome</keyword>
<dbReference type="Proteomes" id="UP000826722">
    <property type="component" value="Chromosome"/>
</dbReference>
<dbReference type="AlphaFoldDB" id="A0A8D5FZP7"/>
<organism evidence="2 3">
    <name type="scientific">Methyloradius palustris</name>
    <dbReference type="NCBI Taxonomy" id="2778876"/>
    <lineage>
        <taxon>Bacteria</taxon>
        <taxon>Pseudomonadati</taxon>
        <taxon>Pseudomonadota</taxon>
        <taxon>Betaproteobacteria</taxon>
        <taxon>Nitrosomonadales</taxon>
        <taxon>Methylophilaceae</taxon>
        <taxon>Methyloradius</taxon>
    </lineage>
</organism>
<proteinExistence type="predicted"/>
<sequence length="54" mass="6304">MNTNAKKQQVSPWALNLSNFRALKQDRRDKDIEPKDFSGKDRRTNEKSVPTTNK</sequence>
<dbReference type="EMBL" id="AP024110">
    <property type="protein sequence ID" value="BCM24680.1"/>
    <property type="molecule type" value="Genomic_DNA"/>
</dbReference>
<gene>
    <name evidence="2" type="ORF">ZMTM_09390</name>
</gene>
<evidence type="ECO:0000313" key="2">
    <source>
        <dbReference type="EMBL" id="BCM24680.1"/>
    </source>
</evidence>
<feature type="compositionally biased region" description="Basic and acidic residues" evidence="1">
    <location>
        <begin position="24"/>
        <end position="46"/>
    </location>
</feature>
<feature type="region of interest" description="Disordered" evidence="1">
    <location>
        <begin position="24"/>
        <end position="54"/>
    </location>
</feature>
<name>A0A8D5FZP7_9PROT</name>
<evidence type="ECO:0000256" key="1">
    <source>
        <dbReference type="SAM" id="MobiDB-lite"/>
    </source>
</evidence>
<reference evidence="2" key="1">
    <citation type="journal article" date="2021" name="Arch. Microbiol.">
        <title>Methyloradius palustris gen. nov., sp. nov., a methanol-oxidizing bacterium isolated from snow.</title>
        <authorList>
            <person name="Miyadera T."/>
            <person name="Kojima H."/>
            <person name="Fukui M."/>
        </authorList>
    </citation>
    <scope>NUCLEOTIDE SEQUENCE</scope>
    <source>
        <strain evidence="2">Zm11</strain>
    </source>
</reference>
<evidence type="ECO:0000313" key="3">
    <source>
        <dbReference type="Proteomes" id="UP000826722"/>
    </source>
</evidence>
<accession>A0A8D5FZP7</accession>
<dbReference type="RefSeq" id="WP_221765184.1">
    <property type="nucleotide sequence ID" value="NZ_AP024110.1"/>
</dbReference>
<dbReference type="KEGG" id="mpau:ZMTM_09390"/>
<protein>
    <submittedName>
        <fullName evidence="2">Uncharacterized protein</fullName>
    </submittedName>
</protein>